<dbReference type="NCBIfam" id="TIGR02453">
    <property type="entry name" value="TIGR02453 family protein"/>
    <property type="match status" value="1"/>
</dbReference>
<accession>A0A6H0XIK9</accession>
<sequence length="393" mass="44033">MVRTSGRLSSSAVKHKRVISSTSNGHSKRTKTADEELQPEENASATSADDEQSDFEDDASIDEPTDEDEDEYDSDDDQPRSKKKATPKRSGPTPATDVWREGVSAGLGPGNQVIIKKPKARSAGKIPYEDDQLHPNTFLFLQELKQNNERQWLKMHDPDFRQAERDWFSFVEKLTERLTEIDETVPELPVKDVIFRIYRDVRFSPDPTPYKAHFSAAFSRTGRKGPYAHYYVQISPGDESFVGGGIWHPDAAPLAALRQRVDRNSRELKDVLLNNDLRKEFLKGAPKNDAKVVKAFVASNAENALKTKPKGFDADHADIDLLRLRNYTIGRKLAQDELIGEGGLNRVAELLACLRPFITYLNSVVMPDEDASDGPAEASEDDGEDDDDEEDEA</sequence>
<organism evidence="2 3">
    <name type="scientific">Peltaster fructicola</name>
    <dbReference type="NCBI Taxonomy" id="286661"/>
    <lineage>
        <taxon>Eukaryota</taxon>
        <taxon>Fungi</taxon>
        <taxon>Dikarya</taxon>
        <taxon>Ascomycota</taxon>
        <taxon>Pezizomycotina</taxon>
        <taxon>Dothideomycetes</taxon>
        <taxon>Dothideomycetes incertae sedis</taxon>
        <taxon>Peltaster</taxon>
    </lineage>
</organism>
<dbReference type="EMBL" id="CP051139">
    <property type="protein sequence ID" value="QIW94556.1"/>
    <property type="molecule type" value="Genomic_DNA"/>
</dbReference>
<proteinExistence type="predicted"/>
<protein>
    <recommendedName>
        <fullName evidence="4">TIGR02453 family protein</fullName>
    </recommendedName>
</protein>
<dbReference type="OrthoDB" id="2537769at2759"/>
<dbReference type="Pfam" id="PF09365">
    <property type="entry name" value="DUF2461"/>
    <property type="match status" value="1"/>
</dbReference>
<dbReference type="AlphaFoldDB" id="A0A6H0XIK9"/>
<evidence type="ECO:0000256" key="1">
    <source>
        <dbReference type="SAM" id="MobiDB-lite"/>
    </source>
</evidence>
<evidence type="ECO:0000313" key="3">
    <source>
        <dbReference type="Proteomes" id="UP000503462"/>
    </source>
</evidence>
<feature type="region of interest" description="Disordered" evidence="1">
    <location>
        <begin position="1"/>
        <end position="111"/>
    </location>
</feature>
<dbReference type="Proteomes" id="UP000503462">
    <property type="component" value="Chromosome 1"/>
</dbReference>
<gene>
    <name evidence="2" type="ORF">AMS68_000074</name>
</gene>
<evidence type="ECO:0000313" key="2">
    <source>
        <dbReference type="EMBL" id="QIW94556.1"/>
    </source>
</evidence>
<dbReference type="PANTHER" id="PTHR36452:SF1">
    <property type="entry name" value="DUF2461 DOMAIN-CONTAINING PROTEIN"/>
    <property type="match status" value="1"/>
</dbReference>
<dbReference type="PANTHER" id="PTHR36452">
    <property type="entry name" value="CHROMOSOME 12, WHOLE GENOME SHOTGUN SEQUENCE"/>
    <property type="match status" value="1"/>
</dbReference>
<keyword evidence="3" id="KW-1185">Reference proteome</keyword>
<feature type="compositionally biased region" description="Polar residues" evidence="1">
    <location>
        <begin position="1"/>
        <end position="12"/>
    </location>
</feature>
<dbReference type="InterPro" id="IPR012808">
    <property type="entry name" value="CHP02453"/>
</dbReference>
<evidence type="ECO:0008006" key="4">
    <source>
        <dbReference type="Google" id="ProtNLM"/>
    </source>
</evidence>
<feature type="region of interest" description="Disordered" evidence="1">
    <location>
        <begin position="368"/>
        <end position="393"/>
    </location>
</feature>
<name>A0A6H0XIK9_9PEZI</name>
<feature type="compositionally biased region" description="Acidic residues" evidence="1">
    <location>
        <begin position="48"/>
        <end position="76"/>
    </location>
</feature>
<reference evidence="2 3" key="1">
    <citation type="journal article" date="2016" name="Sci. Rep.">
        <title>Peltaster fructicola genome reveals evolution from an invasive phytopathogen to an ectophytic parasite.</title>
        <authorList>
            <person name="Xu C."/>
            <person name="Chen H."/>
            <person name="Gleason M.L."/>
            <person name="Xu J.R."/>
            <person name="Liu H."/>
            <person name="Zhang R."/>
            <person name="Sun G."/>
        </authorList>
    </citation>
    <scope>NUCLEOTIDE SEQUENCE [LARGE SCALE GENOMIC DNA]</scope>
    <source>
        <strain evidence="2 3">LNHT1506</strain>
    </source>
</reference>